<keyword evidence="5 9" id="KW-0297">G-protein coupled receptor</keyword>
<keyword evidence="3 9" id="KW-0812">Transmembrane</keyword>
<name>A0AAV6YWW7_ENGPU</name>
<dbReference type="EMBL" id="WNYA01008030">
    <property type="protein sequence ID" value="KAG8541256.1"/>
    <property type="molecule type" value="Genomic_DNA"/>
</dbReference>
<keyword evidence="8 9" id="KW-0807">Transducer</keyword>
<dbReference type="Proteomes" id="UP000824782">
    <property type="component" value="Unassembled WGS sequence"/>
</dbReference>
<protein>
    <recommendedName>
        <fullName evidence="10">Olfactory receptor</fullName>
    </recommendedName>
</protein>
<evidence type="ECO:0000256" key="3">
    <source>
        <dbReference type="ARBA" id="ARBA00022692"/>
    </source>
</evidence>
<dbReference type="GO" id="GO:0005886">
    <property type="term" value="C:plasma membrane"/>
    <property type="evidence" value="ECO:0007669"/>
    <property type="project" value="UniProtKB-SubCell"/>
</dbReference>
<dbReference type="Pfam" id="PF13853">
    <property type="entry name" value="7tm_4"/>
    <property type="match status" value="1"/>
</dbReference>
<evidence type="ECO:0000256" key="10">
    <source>
        <dbReference type="RuleBase" id="RU363047"/>
    </source>
</evidence>
<keyword evidence="13" id="KW-1185">Reference proteome</keyword>
<keyword evidence="2 10" id="KW-1003">Cell membrane</keyword>
<dbReference type="InterPro" id="IPR000725">
    <property type="entry name" value="Olfact_rcpt"/>
</dbReference>
<dbReference type="AlphaFoldDB" id="A0AAV6YWW7"/>
<evidence type="ECO:0000256" key="2">
    <source>
        <dbReference type="ARBA" id="ARBA00022475"/>
    </source>
</evidence>
<dbReference type="PRINTS" id="PR00237">
    <property type="entry name" value="GPCRRHODOPSN"/>
</dbReference>
<dbReference type="PROSITE" id="PS50262">
    <property type="entry name" value="G_PROTEIN_RECEP_F1_2"/>
    <property type="match status" value="1"/>
</dbReference>
<evidence type="ECO:0000256" key="6">
    <source>
        <dbReference type="ARBA" id="ARBA00023136"/>
    </source>
</evidence>
<keyword evidence="10" id="KW-0552">Olfaction</keyword>
<dbReference type="PANTHER" id="PTHR48001">
    <property type="entry name" value="OLFACTORY RECEPTOR"/>
    <property type="match status" value="1"/>
</dbReference>
<dbReference type="PRINTS" id="PR00245">
    <property type="entry name" value="OLFACTORYR"/>
</dbReference>
<sequence>MSIEKSNITSEPVFYIFAFSTTQNQRLIILVTVLLVYLIILSGNLLIIALISLEPRLHTPMYFFLCNLYTLDIMFVSTTLPKLMYICLTGDHVMSYTSCMAQMYLSVAFGDTESFLLTSMAIDRYVAVCFPLHYSLIMSKKICGLQVFPAWFMSLINAFILTYFTYNLSYFELVEVKNFFCELKSLMNVSISDATSLKISITVAVMYVGIISSCMILASYVRIIHTVQKIKSSAGRWKTFSSCSSHITIVVVFYGSWMTLYLSQSLEQELILSLMFVTLVPMLNPLVYSLRNKDITEAIRRRIDKKISCSL</sequence>
<evidence type="ECO:0000256" key="9">
    <source>
        <dbReference type="RuleBase" id="RU000688"/>
    </source>
</evidence>
<feature type="transmembrane region" description="Helical" evidence="10">
    <location>
        <begin position="115"/>
        <end position="136"/>
    </location>
</feature>
<reference evidence="12" key="1">
    <citation type="thesis" date="2020" institute="ProQuest LLC" country="789 East Eisenhower Parkway, Ann Arbor, MI, USA">
        <title>Comparative Genomics and Chromosome Evolution.</title>
        <authorList>
            <person name="Mudd A.B."/>
        </authorList>
    </citation>
    <scope>NUCLEOTIDE SEQUENCE</scope>
    <source>
        <strain evidence="12">237g6f4</strain>
        <tissue evidence="12">Blood</tissue>
    </source>
</reference>
<feature type="transmembrane region" description="Helical" evidence="10">
    <location>
        <begin position="199"/>
        <end position="223"/>
    </location>
</feature>
<dbReference type="CDD" id="cd13954">
    <property type="entry name" value="7tmA_OR"/>
    <property type="match status" value="1"/>
</dbReference>
<evidence type="ECO:0000313" key="12">
    <source>
        <dbReference type="EMBL" id="KAG8541256.1"/>
    </source>
</evidence>
<evidence type="ECO:0000256" key="8">
    <source>
        <dbReference type="ARBA" id="ARBA00023224"/>
    </source>
</evidence>
<feature type="domain" description="G-protein coupled receptors family 1 profile" evidence="11">
    <location>
        <begin position="43"/>
        <end position="288"/>
    </location>
</feature>
<feature type="transmembrane region" description="Helical" evidence="10">
    <location>
        <begin position="59"/>
        <end position="81"/>
    </location>
</feature>
<dbReference type="InterPro" id="IPR000276">
    <property type="entry name" value="GPCR_Rhodpsn"/>
</dbReference>
<dbReference type="Gene3D" id="1.20.1070.10">
    <property type="entry name" value="Rhodopsin 7-helix transmembrane proteins"/>
    <property type="match status" value="1"/>
</dbReference>
<feature type="transmembrane region" description="Helical" evidence="10">
    <location>
        <begin position="93"/>
        <end position="109"/>
    </location>
</feature>
<evidence type="ECO:0000259" key="11">
    <source>
        <dbReference type="PROSITE" id="PS50262"/>
    </source>
</evidence>
<feature type="transmembrane region" description="Helical" evidence="10">
    <location>
        <begin position="244"/>
        <end position="264"/>
    </location>
</feature>
<keyword evidence="10" id="KW-0716">Sensory transduction</keyword>
<keyword evidence="4 10" id="KW-1133">Transmembrane helix</keyword>
<dbReference type="GO" id="GO:0004984">
    <property type="term" value="F:olfactory receptor activity"/>
    <property type="evidence" value="ECO:0007669"/>
    <property type="project" value="InterPro"/>
</dbReference>
<comment type="caution">
    <text evidence="12">The sequence shown here is derived from an EMBL/GenBank/DDBJ whole genome shotgun (WGS) entry which is preliminary data.</text>
</comment>
<evidence type="ECO:0000313" key="13">
    <source>
        <dbReference type="Proteomes" id="UP000824782"/>
    </source>
</evidence>
<comment type="similarity">
    <text evidence="9">Belongs to the G-protein coupled receptor 1 family.</text>
</comment>
<proteinExistence type="inferred from homology"/>
<organism evidence="12 13">
    <name type="scientific">Engystomops pustulosus</name>
    <name type="common">Tungara frog</name>
    <name type="synonym">Physalaemus pustulosus</name>
    <dbReference type="NCBI Taxonomy" id="76066"/>
    <lineage>
        <taxon>Eukaryota</taxon>
        <taxon>Metazoa</taxon>
        <taxon>Chordata</taxon>
        <taxon>Craniata</taxon>
        <taxon>Vertebrata</taxon>
        <taxon>Euteleostomi</taxon>
        <taxon>Amphibia</taxon>
        <taxon>Batrachia</taxon>
        <taxon>Anura</taxon>
        <taxon>Neobatrachia</taxon>
        <taxon>Hyloidea</taxon>
        <taxon>Leptodactylidae</taxon>
        <taxon>Leiuperinae</taxon>
        <taxon>Engystomops</taxon>
    </lineage>
</organism>
<gene>
    <name evidence="12" type="ORF">GDO81_029397</name>
</gene>
<evidence type="ECO:0000256" key="7">
    <source>
        <dbReference type="ARBA" id="ARBA00023170"/>
    </source>
</evidence>
<dbReference type="FunFam" id="1.20.1070.10:FF:000015">
    <property type="entry name" value="Olfactory receptor"/>
    <property type="match status" value="1"/>
</dbReference>
<feature type="transmembrane region" description="Helical" evidence="10">
    <location>
        <begin position="148"/>
        <end position="166"/>
    </location>
</feature>
<evidence type="ECO:0000256" key="4">
    <source>
        <dbReference type="ARBA" id="ARBA00022989"/>
    </source>
</evidence>
<dbReference type="GO" id="GO:0004930">
    <property type="term" value="F:G protein-coupled receptor activity"/>
    <property type="evidence" value="ECO:0007669"/>
    <property type="project" value="UniProtKB-KW"/>
</dbReference>
<dbReference type="SUPFAM" id="SSF81321">
    <property type="entry name" value="Family A G protein-coupled receptor-like"/>
    <property type="match status" value="1"/>
</dbReference>
<accession>A0AAV6YWW7</accession>
<dbReference type="PROSITE" id="PS00237">
    <property type="entry name" value="G_PROTEIN_RECEP_F1_1"/>
    <property type="match status" value="1"/>
</dbReference>
<feature type="transmembrane region" description="Helical" evidence="10">
    <location>
        <begin position="27"/>
        <end position="53"/>
    </location>
</feature>
<evidence type="ECO:0000256" key="1">
    <source>
        <dbReference type="ARBA" id="ARBA00004651"/>
    </source>
</evidence>
<keyword evidence="7 9" id="KW-0675">Receptor</keyword>
<keyword evidence="6 10" id="KW-0472">Membrane</keyword>
<feature type="transmembrane region" description="Helical" evidence="10">
    <location>
        <begin position="270"/>
        <end position="290"/>
    </location>
</feature>
<dbReference type="InterPro" id="IPR017452">
    <property type="entry name" value="GPCR_Rhodpsn_7TM"/>
</dbReference>
<comment type="subcellular location">
    <subcellularLocation>
        <location evidence="1 10">Cell membrane</location>
        <topology evidence="1 10">Multi-pass membrane protein</topology>
    </subcellularLocation>
</comment>
<evidence type="ECO:0000256" key="5">
    <source>
        <dbReference type="ARBA" id="ARBA00023040"/>
    </source>
</evidence>